<evidence type="ECO:0000313" key="1">
    <source>
        <dbReference type="EMBL" id="SOZ34862.1"/>
    </source>
</evidence>
<keyword evidence="2" id="KW-1185">Reference proteome</keyword>
<comment type="caution">
    <text evidence="1">The sequence shown here is derived from an EMBL/GenBank/DDBJ whole genome shotgun (WGS) entry which is preliminary data.</text>
</comment>
<evidence type="ECO:0000313" key="2">
    <source>
        <dbReference type="Proteomes" id="UP000256710"/>
    </source>
</evidence>
<gene>
    <name evidence="1" type="ORF">CBM2605_A140092</name>
</gene>
<sequence length="29" mass="3162">MAPDSYPYSGSSYPDNGLRTSCGLLWLLP</sequence>
<protein>
    <recommendedName>
        <fullName evidence="3">Transposase</fullName>
    </recommendedName>
</protein>
<name>A0ABY1UXS1_9BURK</name>
<evidence type="ECO:0008006" key="3">
    <source>
        <dbReference type="Google" id="ProtNLM"/>
    </source>
</evidence>
<dbReference type="Proteomes" id="UP000256710">
    <property type="component" value="Unassembled WGS sequence"/>
</dbReference>
<organism evidence="1 2">
    <name type="scientific">Cupriavidus neocaledonicus</name>
    <dbReference type="NCBI Taxonomy" id="1040979"/>
    <lineage>
        <taxon>Bacteria</taxon>
        <taxon>Pseudomonadati</taxon>
        <taxon>Pseudomonadota</taxon>
        <taxon>Betaproteobacteria</taxon>
        <taxon>Burkholderiales</taxon>
        <taxon>Burkholderiaceae</taxon>
        <taxon>Cupriavidus</taxon>
    </lineage>
</organism>
<reference evidence="1 2" key="1">
    <citation type="submission" date="2018-01" db="EMBL/GenBank/DDBJ databases">
        <authorList>
            <person name="Clerissi C."/>
        </authorList>
    </citation>
    <scope>NUCLEOTIDE SEQUENCE [LARGE SCALE GENOMIC DNA]</scope>
    <source>
        <strain evidence="1">Cupriavidus taiwanensis STM 6082</strain>
    </source>
</reference>
<proteinExistence type="predicted"/>
<dbReference type="EMBL" id="OFTC01000006">
    <property type="protein sequence ID" value="SOZ34862.1"/>
    <property type="molecule type" value="Genomic_DNA"/>
</dbReference>
<accession>A0ABY1UXS1</accession>